<dbReference type="InterPro" id="IPR019734">
    <property type="entry name" value="TPR_rpt"/>
</dbReference>
<proteinExistence type="predicted"/>
<organism evidence="1">
    <name type="scientific">hydrothermal vent metagenome</name>
    <dbReference type="NCBI Taxonomy" id="652676"/>
    <lineage>
        <taxon>unclassified sequences</taxon>
        <taxon>metagenomes</taxon>
        <taxon>ecological metagenomes</taxon>
    </lineage>
</organism>
<gene>
    <name evidence="1" type="ORF">MNB_ARC-1_1021</name>
</gene>
<sequence length="344" mass="39774">MINKDFNTSLQLSKNNLDKFLEQNEKLYRFAIVSAIKLSLFDEALLLSNRLLKKYNNATSYEIIGNVYYAMNNYKKAIEYFESSYLANAKPTSLISLVNVLYAYLNQKEKAIAYLETFIRLHGCKKIVCDKLISFYREQKNINGMISILKIQANTSDNIIKKYKTLQLLTSSLEGKDIQLAIKFLEKNKIDNTKLLALYEKVGAYQKALDLVRKIYIETNNDILLGQIAILRFEIAPNKKNILKHVIANFELALKATNNPSYKNYYGYLLIDYGINIKKGLRLAKEALDSASNNIAYMDSVAWGYYKLKQCSKAFEYMNKVINQIGTDNKEIKLHWEKIQKCQE</sequence>
<dbReference type="Gene3D" id="1.25.40.10">
    <property type="entry name" value="Tetratricopeptide repeat domain"/>
    <property type="match status" value="2"/>
</dbReference>
<dbReference type="EMBL" id="UOYO01000017">
    <property type="protein sequence ID" value="VAY86765.1"/>
    <property type="molecule type" value="Genomic_DNA"/>
</dbReference>
<accession>A0A3B1E4I7</accession>
<reference evidence="1" key="1">
    <citation type="submission" date="2018-10" db="EMBL/GenBank/DDBJ databases">
        <authorList>
            <person name="Aoki K."/>
        </authorList>
    </citation>
    <scope>NUCLEOTIDE SEQUENCE</scope>
</reference>
<dbReference type="PROSITE" id="PS50005">
    <property type="entry name" value="TPR"/>
    <property type="match status" value="1"/>
</dbReference>
<evidence type="ECO:0000313" key="1">
    <source>
        <dbReference type="EMBL" id="VAY86765.1"/>
    </source>
</evidence>
<dbReference type="SUPFAM" id="SSF48452">
    <property type="entry name" value="TPR-like"/>
    <property type="match status" value="2"/>
</dbReference>
<keyword evidence="1" id="KW-0449">Lipoprotein</keyword>
<name>A0A3B1E4I7_9ZZZZ</name>
<dbReference type="InterPro" id="IPR011990">
    <property type="entry name" value="TPR-like_helical_dom_sf"/>
</dbReference>
<protein>
    <submittedName>
        <fullName evidence="1">Lipoprotein</fullName>
    </submittedName>
</protein>
<dbReference type="AlphaFoldDB" id="A0A3B1E4I7"/>